<feature type="transmembrane region" description="Helical" evidence="5">
    <location>
        <begin position="24"/>
        <end position="42"/>
    </location>
</feature>
<name>A0A2N5A5E2_KLEVA</name>
<dbReference type="Proteomes" id="UP000234473">
    <property type="component" value="Unassembled WGS sequence"/>
</dbReference>
<keyword evidence="4 5" id="KW-0472">Membrane</keyword>
<evidence type="ECO:0000256" key="4">
    <source>
        <dbReference type="ARBA" id="ARBA00023136"/>
    </source>
</evidence>
<keyword evidence="3 5" id="KW-1133">Transmembrane helix</keyword>
<feature type="transmembrane region" description="Helical" evidence="5">
    <location>
        <begin position="54"/>
        <end position="84"/>
    </location>
</feature>
<evidence type="ECO:0000313" key="6">
    <source>
        <dbReference type="EMBL" id="PLP38378.1"/>
    </source>
</evidence>
<feature type="non-terminal residue" evidence="6">
    <location>
        <position position="85"/>
    </location>
</feature>
<protein>
    <submittedName>
        <fullName evidence="6">Anion permease</fullName>
    </submittedName>
</protein>
<sequence length="85" mass="8994">MKEKKTTIPPAGAVNPTTATKKRLLMMALPIIVAVLLLFVPVPDGLPPYAWHYFAIFVGVIVGLIFEPLPGAVIGITGVVVIALC</sequence>
<evidence type="ECO:0000256" key="3">
    <source>
        <dbReference type="ARBA" id="ARBA00022989"/>
    </source>
</evidence>
<gene>
    <name evidence="6" type="ORF">CWM98_32980</name>
</gene>
<evidence type="ECO:0000256" key="1">
    <source>
        <dbReference type="ARBA" id="ARBA00004141"/>
    </source>
</evidence>
<evidence type="ECO:0000256" key="5">
    <source>
        <dbReference type="SAM" id="Phobius"/>
    </source>
</evidence>
<comment type="caution">
    <text evidence="6">The sequence shown here is derived from an EMBL/GenBank/DDBJ whole genome shotgun (WGS) entry which is preliminary data.</text>
</comment>
<dbReference type="AlphaFoldDB" id="A0A2N5A5E2"/>
<accession>A0A2N5A5E2</accession>
<dbReference type="EMBL" id="PICB01002584">
    <property type="protein sequence ID" value="PLP38378.1"/>
    <property type="molecule type" value="Genomic_DNA"/>
</dbReference>
<evidence type="ECO:0000313" key="7">
    <source>
        <dbReference type="Proteomes" id="UP000234473"/>
    </source>
</evidence>
<reference evidence="6 7" key="2">
    <citation type="submission" date="2018-01" db="EMBL/GenBank/DDBJ databases">
        <title>Genomic study of Klebsiella pneumoniae.</title>
        <authorList>
            <person name="Yang Y."/>
            <person name="Bicalho R."/>
        </authorList>
    </citation>
    <scope>NUCLEOTIDE SEQUENCE [LARGE SCALE GENOMIC DNA]</scope>
    <source>
        <strain evidence="6 7">A5</strain>
    </source>
</reference>
<keyword evidence="2 5" id="KW-0812">Transmembrane</keyword>
<proteinExistence type="predicted"/>
<dbReference type="GO" id="GO:0022857">
    <property type="term" value="F:transmembrane transporter activity"/>
    <property type="evidence" value="ECO:0007669"/>
    <property type="project" value="InterPro"/>
</dbReference>
<dbReference type="Pfam" id="PF00939">
    <property type="entry name" value="Na_sulph_symp"/>
    <property type="match status" value="1"/>
</dbReference>
<dbReference type="InterPro" id="IPR001898">
    <property type="entry name" value="SLC13A/DASS"/>
</dbReference>
<evidence type="ECO:0000256" key="2">
    <source>
        <dbReference type="ARBA" id="ARBA00022692"/>
    </source>
</evidence>
<reference evidence="6 7" key="1">
    <citation type="submission" date="2017-11" db="EMBL/GenBank/DDBJ databases">
        <authorList>
            <person name="Han C.G."/>
        </authorList>
    </citation>
    <scope>NUCLEOTIDE SEQUENCE [LARGE SCALE GENOMIC DNA]</scope>
    <source>
        <strain evidence="6 7">A5</strain>
    </source>
</reference>
<comment type="subcellular location">
    <subcellularLocation>
        <location evidence="1">Membrane</location>
        <topology evidence="1">Multi-pass membrane protein</topology>
    </subcellularLocation>
</comment>
<organism evidence="6 7">
    <name type="scientific">Klebsiella variicola</name>
    <dbReference type="NCBI Taxonomy" id="244366"/>
    <lineage>
        <taxon>Bacteria</taxon>
        <taxon>Pseudomonadati</taxon>
        <taxon>Pseudomonadota</taxon>
        <taxon>Gammaproteobacteria</taxon>
        <taxon>Enterobacterales</taxon>
        <taxon>Enterobacteriaceae</taxon>
        <taxon>Klebsiella/Raoultella group</taxon>
        <taxon>Klebsiella</taxon>
        <taxon>Klebsiella pneumoniae complex</taxon>
    </lineage>
</organism>
<dbReference type="GO" id="GO:0016020">
    <property type="term" value="C:membrane"/>
    <property type="evidence" value="ECO:0007669"/>
    <property type="project" value="UniProtKB-SubCell"/>
</dbReference>